<accession>A0ABU5LGV3</accession>
<feature type="chain" id="PRO_5047455764" evidence="1">
    <location>
        <begin position="24"/>
        <end position="145"/>
    </location>
</feature>
<dbReference type="RefSeq" id="WP_322543040.1">
    <property type="nucleotide sequence ID" value="NZ_JAOBTT010000001.1"/>
</dbReference>
<dbReference type="Pfam" id="PF18673">
    <property type="entry name" value="IrmA"/>
    <property type="match status" value="1"/>
</dbReference>
<protein>
    <submittedName>
        <fullName evidence="2">IrmA family protein</fullName>
    </submittedName>
</protein>
<name>A0ABU5LGV3_9GAMM</name>
<organism evidence="2 3">
    <name type="scientific">Pantoea eucrina</name>
    <dbReference type="NCBI Taxonomy" id="472693"/>
    <lineage>
        <taxon>Bacteria</taxon>
        <taxon>Pseudomonadati</taxon>
        <taxon>Pseudomonadota</taxon>
        <taxon>Gammaproteobacteria</taxon>
        <taxon>Enterobacterales</taxon>
        <taxon>Erwiniaceae</taxon>
        <taxon>Pantoea</taxon>
    </lineage>
</organism>
<dbReference type="EMBL" id="JAOBTT010000001">
    <property type="protein sequence ID" value="MDZ7279157.1"/>
    <property type="molecule type" value="Genomic_DNA"/>
</dbReference>
<proteinExistence type="predicted"/>
<sequence length="145" mass="15693">MKKGKWIIRVGIALAVSSLSAVAAGEQRYISIRNTDSVWVPGGICALQFRLDNGGSGQGFNNLALTLRIKNKQGETLEEGVMEVEPFGDSDATRTQQAYLDAPCHDDATSVEVINASETSDGKEINLPLSIFDAQYYQPLTVSIK</sequence>
<evidence type="ECO:0000313" key="3">
    <source>
        <dbReference type="Proteomes" id="UP001288620"/>
    </source>
</evidence>
<evidence type="ECO:0000256" key="1">
    <source>
        <dbReference type="SAM" id="SignalP"/>
    </source>
</evidence>
<comment type="caution">
    <text evidence="2">The sequence shown here is derived from an EMBL/GenBank/DDBJ whole genome shotgun (WGS) entry which is preliminary data.</text>
</comment>
<dbReference type="InterPro" id="IPR040755">
    <property type="entry name" value="IrmA"/>
</dbReference>
<evidence type="ECO:0000313" key="2">
    <source>
        <dbReference type="EMBL" id="MDZ7279157.1"/>
    </source>
</evidence>
<dbReference type="Proteomes" id="UP001288620">
    <property type="component" value="Unassembled WGS sequence"/>
</dbReference>
<keyword evidence="1" id="KW-0732">Signal</keyword>
<feature type="signal peptide" evidence="1">
    <location>
        <begin position="1"/>
        <end position="23"/>
    </location>
</feature>
<gene>
    <name evidence="2" type="ORF">N4G40_12900</name>
</gene>
<reference evidence="3" key="1">
    <citation type="submission" date="2023-07" db="EMBL/GenBank/DDBJ databases">
        <title>Structural and functional analysis of rice phyllospheric bacteria for their antimicrobial properties and defense elicitation against blast disease.</title>
        <authorList>
            <person name="Sahu K.P."/>
            <person name="Asharani P."/>
            <person name="Kumar M."/>
            <person name="Reddy B."/>
            <person name="Kumar A."/>
        </authorList>
    </citation>
    <scope>NUCLEOTIDE SEQUENCE [LARGE SCALE GENOMIC DNA]</scope>
    <source>
        <strain evidence="3">OsEp_Plm_30P10</strain>
    </source>
</reference>
<keyword evidence="3" id="KW-1185">Reference proteome</keyword>